<dbReference type="GO" id="GO:0006508">
    <property type="term" value="P:proteolysis"/>
    <property type="evidence" value="ECO:0007669"/>
    <property type="project" value="InterPro"/>
</dbReference>
<dbReference type="EMBL" id="UYRT01083240">
    <property type="protein sequence ID" value="VDN27156.1"/>
    <property type="molecule type" value="Genomic_DNA"/>
</dbReference>
<keyword evidence="2" id="KW-0732">Signal</keyword>
<name>A0A183E515_9BILA</name>
<sequence length="134" mass="15005">MRGCILFMLHYGLAAAGIRYIPLDVNEIVVYAKPGDAIQLSRITEDDSEDLRINCGATRRQWLSTPYKIAAGTPAKIGQFPWAVAVTFVGEEQYNYCGGTIISERHILSAAHCFIDYERGTIPCTFVFCDFLEF</sequence>
<dbReference type="InterPro" id="IPR005514">
    <property type="entry name" value="DUF316"/>
</dbReference>
<feature type="signal peptide" evidence="2">
    <location>
        <begin position="1"/>
        <end position="16"/>
    </location>
</feature>
<gene>
    <name evidence="3" type="ORF">GPUH_LOCUS16056</name>
</gene>
<dbReference type="Pfam" id="PF03761">
    <property type="entry name" value="DUF316"/>
    <property type="match status" value="1"/>
</dbReference>
<accession>A0A183E515</accession>
<dbReference type="InterPro" id="IPR043504">
    <property type="entry name" value="Peptidase_S1_PA_chymotrypsin"/>
</dbReference>
<dbReference type="GO" id="GO:0004252">
    <property type="term" value="F:serine-type endopeptidase activity"/>
    <property type="evidence" value="ECO:0007669"/>
    <property type="project" value="InterPro"/>
</dbReference>
<keyword evidence="1" id="KW-1015">Disulfide bond</keyword>
<protein>
    <submittedName>
        <fullName evidence="5">Peptidase S1 domain-containing protein</fullName>
    </submittedName>
</protein>
<dbReference type="WBParaSite" id="GPUH_0001607801-mRNA-1">
    <property type="protein sequence ID" value="GPUH_0001607801-mRNA-1"/>
    <property type="gene ID" value="GPUH_0001607801"/>
</dbReference>
<evidence type="ECO:0000313" key="5">
    <source>
        <dbReference type="WBParaSite" id="GPUH_0001607801-mRNA-1"/>
    </source>
</evidence>
<evidence type="ECO:0000313" key="4">
    <source>
        <dbReference type="Proteomes" id="UP000271098"/>
    </source>
</evidence>
<feature type="chain" id="PRO_5043139014" evidence="2">
    <location>
        <begin position="17"/>
        <end position="134"/>
    </location>
</feature>
<dbReference type="InterPro" id="IPR009003">
    <property type="entry name" value="Peptidase_S1_PA"/>
</dbReference>
<keyword evidence="4" id="KW-1185">Reference proteome</keyword>
<dbReference type="Gene3D" id="2.40.10.10">
    <property type="entry name" value="Trypsin-like serine proteases"/>
    <property type="match status" value="1"/>
</dbReference>
<dbReference type="PANTHER" id="PTHR24252:SF7">
    <property type="entry name" value="HYALIN"/>
    <property type="match status" value="1"/>
</dbReference>
<dbReference type="InterPro" id="IPR018114">
    <property type="entry name" value="TRYPSIN_HIS"/>
</dbReference>
<reference evidence="5" key="1">
    <citation type="submission" date="2016-06" db="UniProtKB">
        <authorList>
            <consortium name="WormBaseParasite"/>
        </authorList>
    </citation>
    <scope>IDENTIFICATION</scope>
</reference>
<evidence type="ECO:0000256" key="1">
    <source>
        <dbReference type="ARBA" id="ARBA00023157"/>
    </source>
</evidence>
<organism evidence="5">
    <name type="scientific">Gongylonema pulchrum</name>
    <dbReference type="NCBI Taxonomy" id="637853"/>
    <lineage>
        <taxon>Eukaryota</taxon>
        <taxon>Metazoa</taxon>
        <taxon>Ecdysozoa</taxon>
        <taxon>Nematoda</taxon>
        <taxon>Chromadorea</taxon>
        <taxon>Rhabditida</taxon>
        <taxon>Spirurina</taxon>
        <taxon>Spiruromorpha</taxon>
        <taxon>Spiruroidea</taxon>
        <taxon>Gongylonematidae</taxon>
        <taxon>Gongylonema</taxon>
    </lineage>
</organism>
<dbReference type="AlphaFoldDB" id="A0A183E515"/>
<dbReference type="PROSITE" id="PS00134">
    <property type="entry name" value="TRYPSIN_HIS"/>
    <property type="match status" value="1"/>
</dbReference>
<dbReference type="SUPFAM" id="SSF50494">
    <property type="entry name" value="Trypsin-like serine proteases"/>
    <property type="match status" value="1"/>
</dbReference>
<dbReference type="PANTHER" id="PTHR24252">
    <property type="entry name" value="ACROSIN-RELATED"/>
    <property type="match status" value="1"/>
</dbReference>
<reference evidence="3 4" key="2">
    <citation type="submission" date="2018-11" db="EMBL/GenBank/DDBJ databases">
        <authorList>
            <consortium name="Pathogen Informatics"/>
        </authorList>
    </citation>
    <scope>NUCLEOTIDE SEQUENCE [LARGE SCALE GENOMIC DNA]</scope>
</reference>
<evidence type="ECO:0000256" key="2">
    <source>
        <dbReference type="SAM" id="SignalP"/>
    </source>
</evidence>
<dbReference type="OrthoDB" id="5875095at2759"/>
<proteinExistence type="predicted"/>
<evidence type="ECO:0000313" key="3">
    <source>
        <dbReference type="EMBL" id="VDN27156.1"/>
    </source>
</evidence>
<dbReference type="Proteomes" id="UP000271098">
    <property type="component" value="Unassembled WGS sequence"/>
</dbReference>